<feature type="transmembrane region" description="Helical" evidence="5">
    <location>
        <begin position="348"/>
        <end position="363"/>
    </location>
</feature>
<dbReference type="EMBL" id="CP014671">
    <property type="protein sequence ID" value="ANX03841.1"/>
    <property type="molecule type" value="Genomic_DNA"/>
</dbReference>
<keyword evidence="3 5" id="KW-1133">Transmembrane helix</keyword>
<evidence type="ECO:0000313" key="7">
    <source>
        <dbReference type="EMBL" id="ANX03841.1"/>
    </source>
</evidence>
<feature type="domain" description="O-antigen ligase-related" evidence="6">
    <location>
        <begin position="195"/>
        <end position="328"/>
    </location>
</feature>
<evidence type="ECO:0000259" key="6">
    <source>
        <dbReference type="Pfam" id="PF04932"/>
    </source>
</evidence>
<keyword evidence="4 5" id="KW-0472">Membrane</keyword>
<feature type="transmembrane region" description="Helical" evidence="5">
    <location>
        <begin position="166"/>
        <end position="184"/>
    </location>
</feature>
<dbReference type="RefSeq" id="WP_068803527.1">
    <property type="nucleotide sequence ID" value="NZ_CP014671.1"/>
</dbReference>
<name>A0A1B1YSR9_9GAMM</name>
<gene>
    <name evidence="7" type="ORF">PG2T_06285</name>
</gene>
<evidence type="ECO:0000256" key="2">
    <source>
        <dbReference type="ARBA" id="ARBA00022692"/>
    </source>
</evidence>
<evidence type="ECO:0000256" key="3">
    <source>
        <dbReference type="ARBA" id="ARBA00022989"/>
    </source>
</evidence>
<feature type="transmembrane region" description="Helical" evidence="5">
    <location>
        <begin position="191"/>
        <end position="224"/>
    </location>
</feature>
<feature type="transmembrane region" description="Helical" evidence="5">
    <location>
        <begin position="230"/>
        <end position="249"/>
    </location>
</feature>
<organism evidence="7 8">
    <name type="scientific">Immundisolibacter cernigliae</name>
    <dbReference type="NCBI Taxonomy" id="1810504"/>
    <lineage>
        <taxon>Bacteria</taxon>
        <taxon>Pseudomonadati</taxon>
        <taxon>Pseudomonadota</taxon>
        <taxon>Gammaproteobacteria</taxon>
        <taxon>Immundisolibacterales</taxon>
        <taxon>Immundisolibacteraceae</taxon>
        <taxon>Immundisolibacter</taxon>
    </lineage>
</organism>
<sequence length="410" mass="44319">MSVAGRWTGWRARGPEQLAVTLGMFLAGFFLLPSGKALNTVYYALVLAPALFLLRVADWRWLAGSYTWRLAMLLLTYLTLSGLWSAGFTFDDWLHEAKALPYLAVYLAVLACVCVRRRAAWERLLRGVAVAAVVGTLLSVALYYRAVAWPARLEFQAAVYNANEGATLLAGCLMLVLFHILPAARGRWWQAGWLLAALVLATGIVLTGSRMPLAAAVACTALGFALRGQWRLLGLLAAAGALALGLLLVEGGHGRPALERGDSYRLAIWQQFAARVAHRPWLGEGVLTDDTTQIAARDAGAPPLTMNHPHSVYLATALYGGLPALGLLAALLAAALRQGTGAARCGEPAWLLVLLVGLLCMLTDGDRLLHAPRGIWFYFWLPVGVLMARQTAGRDRRSLTAWPAAGYRPE</sequence>
<dbReference type="KEGG" id="gbi:PG2T_06285"/>
<dbReference type="Proteomes" id="UP000092952">
    <property type="component" value="Chromosome"/>
</dbReference>
<dbReference type="InParanoid" id="A0A1B1YSR9"/>
<dbReference type="PANTHER" id="PTHR37422">
    <property type="entry name" value="TEICHURONIC ACID BIOSYNTHESIS PROTEIN TUAE"/>
    <property type="match status" value="1"/>
</dbReference>
<dbReference type="GO" id="GO:0016020">
    <property type="term" value="C:membrane"/>
    <property type="evidence" value="ECO:0007669"/>
    <property type="project" value="UniProtKB-SubCell"/>
</dbReference>
<dbReference type="InterPro" id="IPR007016">
    <property type="entry name" value="O-antigen_ligase-rel_domated"/>
</dbReference>
<reference evidence="8" key="1">
    <citation type="submission" date="2016-03" db="EMBL/GenBank/DDBJ databases">
        <title>Complete genome sequence of Solimmundus cernigliae, representing a novel lineage of polycyclic aromatic hydrocarbon degraders within the Gammaproteobacteria.</title>
        <authorList>
            <person name="Singleton D.R."/>
            <person name="Dickey A.N."/>
            <person name="Scholl E.H."/>
            <person name="Wright F.A."/>
            <person name="Aitken M.D."/>
        </authorList>
    </citation>
    <scope>NUCLEOTIDE SEQUENCE [LARGE SCALE GENOMIC DNA]</scope>
    <source>
        <strain evidence="8">TR3.2</strain>
    </source>
</reference>
<evidence type="ECO:0000256" key="5">
    <source>
        <dbReference type="SAM" id="Phobius"/>
    </source>
</evidence>
<dbReference type="AlphaFoldDB" id="A0A1B1YSR9"/>
<keyword evidence="2 5" id="KW-0812">Transmembrane</keyword>
<dbReference type="PANTHER" id="PTHR37422:SF21">
    <property type="entry name" value="EXOQ-LIKE PROTEIN"/>
    <property type="match status" value="1"/>
</dbReference>
<dbReference type="STRING" id="1810504.PG2T_06285"/>
<feature type="transmembrane region" description="Helical" evidence="5">
    <location>
        <begin position="99"/>
        <end position="115"/>
    </location>
</feature>
<feature type="transmembrane region" description="Helical" evidence="5">
    <location>
        <begin position="18"/>
        <end position="35"/>
    </location>
</feature>
<proteinExistence type="predicted"/>
<comment type="subcellular location">
    <subcellularLocation>
        <location evidence="1">Membrane</location>
        <topology evidence="1">Multi-pass membrane protein</topology>
    </subcellularLocation>
</comment>
<feature type="transmembrane region" description="Helical" evidence="5">
    <location>
        <begin position="375"/>
        <end position="392"/>
    </location>
</feature>
<feature type="transmembrane region" description="Helical" evidence="5">
    <location>
        <begin position="312"/>
        <end position="336"/>
    </location>
</feature>
<dbReference type="InterPro" id="IPR051533">
    <property type="entry name" value="WaaL-like"/>
</dbReference>
<feature type="transmembrane region" description="Helical" evidence="5">
    <location>
        <begin position="70"/>
        <end position="87"/>
    </location>
</feature>
<evidence type="ECO:0000256" key="1">
    <source>
        <dbReference type="ARBA" id="ARBA00004141"/>
    </source>
</evidence>
<feature type="transmembrane region" description="Helical" evidence="5">
    <location>
        <begin position="127"/>
        <end position="146"/>
    </location>
</feature>
<keyword evidence="8" id="KW-1185">Reference proteome</keyword>
<protein>
    <recommendedName>
        <fullName evidence="6">O-antigen ligase-related domain-containing protein</fullName>
    </recommendedName>
</protein>
<dbReference type="OrthoDB" id="1013669at2"/>
<accession>A0A1B1YSR9</accession>
<evidence type="ECO:0000313" key="8">
    <source>
        <dbReference type="Proteomes" id="UP000092952"/>
    </source>
</evidence>
<evidence type="ECO:0000256" key="4">
    <source>
        <dbReference type="ARBA" id="ARBA00023136"/>
    </source>
</evidence>
<dbReference type="Pfam" id="PF04932">
    <property type="entry name" value="Wzy_C"/>
    <property type="match status" value="1"/>
</dbReference>